<dbReference type="Proteomes" id="UP001229421">
    <property type="component" value="Unassembled WGS sequence"/>
</dbReference>
<organism evidence="1 2">
    <name type="scientific">Tagetes erecta</name>
    <name type="common">African marigold</name>
    <dbReference type="NCBI Taxonomy" id="13708"/>
    <lineage>
        <taxon>Eukaryota</taxon>
        <taxon>Viridiplantae</taxon>
        <taxon>Streptophyta</taxon>
        <taxon>Embryophyta</taxon>
        <taxon>Tracheophyta</taxon>
        <taxon>Spermatophyta</taxon>
        <taxon>Magnoliopsida</taxon>
        <taxon>eudicotyledons</taxon>
        <taxon>Gunneridae</taxon>
        <taxon>Pentapetalae</taxon>
        <taxon>asterids</taxon>
        <taxon>campanulids</taxon>
        <taxon>Asterales</taxon>
        <taxon>Asteraceae</taxon>
        <taxon>Asteroideae</taxon>
        <taxon>Heliantheae alliance</taxon>
        <taxon>Tageteae</taxon>
        <taxon>Tagetes</taxon>
    </lineage>
</organism>
<sequence length="113" mass="13596">MVISLQILFETRTRFHREEAVHHITHLYSYHIDKDYFFASYLDKKHWFVFVIFPKMVPDSLMMNDKRDESHYLLSEVIRKASRTSSRNLSCYGNGYRQRTYGLDAEDLLQNLV</sequence>
<proteinExistence type="predicted"/>
<gene>
    <name evidence="1" type="ORF">QVD17_15926</name>
</gene>
<reference evidence="1" key="1">
    <citation type="journal article" date="2023" name="bioRxiv">
        <title>Improved chromosome-level genome assembly for marigold (Tagetes erecta).</title>
        <authorList>
            <person name="Jiang F."/>
            <person name="Yuan L."/>
            <person name="Wang S."/>
            <person name="Wang H."/>
            <person name="Xu D."/>
            <person name="Wang A."/>
            <person name="Fan W."/>
        </authorList>
    </citation>
    <scope>NUCLEOTIDE SEQUENCE</scope>
    <source>
        <strain evidence="1">WSJ</strain>
        <tissue evidence="1">Leaf</tissue>
    </source>
</reference>
<name>A0AAD8KQS0_TARER</name>
<accession>A0AAD8KQS0</accession>
<protein>
    <submittedName>
        <fullName evidence="1">Uncharacterized protein</fullName>
    </submittedName>
</protein>
<keyword evidence="2" id="KW-1185">Reference proteome</keyword>
<dbReference type="AlphaFoldDB" id="A0AAD8KQS0"/>
<evidence type="ECO:0000313" key="2">
    <source>
        <dbReference type="Proteomes" id="UP001229421"/>
    </source>
</evidence>
<evidence type="ECO:0000313" key="1">
    <source>
        <dbReference type="EMBL" id="KAK1427243.1"/>
    </source>
</evidence>
<comment type="caution">
    <text evidence="1">The sequence shown here is derived from an EMBL/GenBank/DDBJ whole genome shotgun (WGS) entry which is preliminary data.</text>
</comment>
<dbReference type="EMBL" id="JAUHHV010000004">
    <property type="protein sequence ID" value="KAK1427243.1"/>
    <property type="molecule type" value="Genomic_DNA"/>
</dbReference>